<keyword evidence="1" id="KW-0472">Membrane</keyword>
<dbReference type="EMBL" id="BAAAHD010000047">
    <property type="protein sequence ID" value="GAA0579674.1"/>
    <property type="molecule type" value="Genomic_DNA"/>
</dbReference>
<sequence>MQPQPDITLTPEAGARRHGGWGHFAQHYVEMLLAMAAGMLIFGAAVRGVLALTGGELSMERQPELASLEMAFDMSAGMLIWMRVRGHAWAGSLEMCAAMFAPLAVLLPLLWLGVITTDSLMMLEHVLMLPLMLLVMLRRRDEFAHRSPKVSR</sequence>
<keyword evidence="5" id="KW-1185">Reference proteome</keyword>
<dbReference type="Proteomes" id="UP000549343">
    <property type="component" value="Unassembled WGS sequence"/>
</dbReference>
<evidence type="ECO:0000313" key="3">
    <source>
        <dbReference type="EMBL" id="MBB4772667.1"/>
    </source>
</evidence>
<evidence type="ECO:0000313" key="4">
    <source>
        <dbReference type="Proteomes" id="UP000549343"/>
    </source>
</evidence>
<reference evidence="3 4" key="2">
    <citation type="submission" date="2020-08" db="EMBL/GenBank/DDBJ databases">
        <title>Sequencing the genomes of 1000 actinobacteria strains.</title>
        <authorList>
            <person name="Klenk H.-P."/>
        </authorList>
    </citation>
    <scope>NUCLEOTIDE SEQUENCE [LARGE SCALE GENOMIC DNA]</scope>
    <source>
        <strain evidence="3 4">DSM 44772</strain>
    </source>
</reference>
<reference evidence="2" key="3">
    <citation type="submission" date="2023-12" db="EMBL/GenBank/DDBJ databases">
        <authorList>
            <person name="Sun Q."/>
            <person name="Inoue M."/>
        </authorList>
    </citation>
    <scope>NUCLEOTIDE SEQUENCE</scope>
    <source>
        <strain evidence="2">JCM 10667</strain>
    </source>
</reference>
<dbReference type="AlphaFoldDB" id="A0A7W7I8W1"/>
<proteinExistence type="predicted"/>
<protein>
    <recommendedName>
        <fullName evidence="6">Flagellar biosynthetic protein FliP</fullName>
    </recommendedName>
</protein>
<feature type="transmembrane region" description="Helical" evidence="1">
    <location>
        <begin position="32"/>
        <end position="53"/>
    </location>
</feature>
<evidence type="ECO:0000313" key="2">
    <source>
        <dbReference type="EMBL" id="GAA0579674.1"/>
    </source>
</evidence>
<evidence type="ECO:0008006" key="6">
    <source>
        <dbReference type="Google" id="ProtNLM"/>
    </source>
</evidence>
<comment type="caution">
    <text evidence="3">The sequence shown here is derived from an EMBL/GenBank/DDBJ whole genome shotgun (WGS) entry which is preliminary data.</text>
</comment>
<evidence type="ECO:0000256" key="1">
    <source>
        <dbReference type="SAM" id="Phobius"/>
    </source>
</evidence>
<name>A0A7W7I8W1_9ACTN</name>
<evidence type="ECO:0000313" key="5">
    <source>
        <dbReference type="Proteomes" id="UP001501427"/>
    </source>
</evidence>
<feature type="transmembrane region" description="Helical" evidence="1">
    <location>
        <begin position="96"/>
        <end position="114"/>
    </location>
</feature>
<gene>
    <name evidence="3" type="ORF">F4557_001085</name>
    <name evidence="2" type="ORF">GCM10009546_47650</name>
</gene>
<keyword evidence="1" id="KW-0812">Transmembrane</keyword>
<accession>A0A7W7I8W1</accession>
<reference evidence="2 5" key="1">
    <citation type="journal article" date="2019" name="Int. J. Syst. Evol. Microbiol.">
        <title>The Global Catalogue of Microorganisms (GCM) 10K type strain sequencing project: providing services to taxonomists for standard genome sequencing and annotation.</title>
        <authorList>
            <consortium name="The Broad Institute Genomics Platform"/>
            <consortium name="The Broad Institute Genome Sequencing Center for Infectious Disease"/>
            <person name="Wu L."/>
            <person name="Ma J."/>
        </authorList>
    </citation>
    <scope>NUCLEOTIDE SEQUENCE [LARGE SCALE GENOMIC DNA]</scope>
    <source>
        <strain evidence="2 5">JCM 10667</strain>
    </source>
</reference>
<keyword evidence="1" id="KW-1133">Transmembrane helix</keyword>
<dbReference type="RefSeq" id="WP_184880272.1">
    <property type="nucleotide sequence ID" value="NZ_BAAAHD010000047.1"/>
</dbReference>
<dbReference type="Proteomes" id="UP001501427">
    <property type="component" value="Unassembled WGS sequence"/>
</dbReference>
<dbReference type="EMBL" id="JACHMV010000001">
    <property type="protein sequence ID" value="MBB4772667.1"/>
    <property type="molecule type" value="Genomic_DNA"/>
</dbReference>
<organism evidence="3 4">
    <name type="scientific">Actinomadura livida</name>
    <dbReference type="NCBI Taxonomy" id="79909"/>
    <lineage>
        <taxon>Bacteria</taxon>
        <taxon>Bacillati</taxon>
        <taxon>Actinomycetota</taxon>
        <taxon>Actinomycetes</taxon>
        <taxon>Streptosporangiales</taxon>
        <taxon>Thermomonosporaceae</taxon>
        <taxon>Actinomadura</taxon>
    </lineage>
</organism>
<feature type="transmembrane region" description="Helical" evidence="1">
    <location>
        <begin position="120"/>
        <end position="137"/>
    </location>
</feature>